<dbReference type="PANTHER" id="PTHR24104">
    <property type="entry name" value="E3 UBIQUITIN-PROTEIN LIGASE NHLRC1-RELATED"/>
    <property type="match status" value="1"/>
</dbReference>
<protein>
    <submittedName>
        <fullName evidence="2">Serine/threonine protein kinase</fullName>
    </submittedName>
</protein>
<dbReference type="InterPro" id="IPR001258">
    <property type="entry name" value="NHL_repeat"/>
</dbReference>
<dbReference type="Gene3D" id="2.40.10.500">
    <property type="match status" value="1"/>
</dbReference>
<keyword evidence="3" id="KW-1185">Reference proteome</keyword>
<evidence type="ECO:0000313" key="3">
    <source>
        <dbReference type="Proteomes" id="UP000035088"/>
    </source>
</evidence>
<dbReference type="GO" id="GO:0004674">
    <property type="term" value="F:protein serine/threonine kinase activity"/>
    <property type="evidence" value="ECO:0007669"/>
    <property type="project" value="UniProtKB-KW"/>
</dbReference>
<organism evidence="2 3">
    <name type="scientific">Gordonia araii NBRC 100433</name>
    <dbReference type="NCBI Taxonomy" id="1073574"/>
    <lineage>
        <taxon>Bacteria</taxon>
        <taxon>Bacillati</taxon>
        <taxon>Actinomycetota</taxon>
        <taxon>Actinomycetes</taxon>
        <taxon>Mycobacteriales</taxon>
        <taxon>Gordoniaceae</taxon>
        <taxon>Gordonia</taxon>
    </lineage>
</organism>
<dbReference type="EMBL" id="BAEE01000063">
    <property type="protein sequence ID" value="GAB10987.1"/>
    <property type="molecule type" value="Genomic_DNA"/>
</dbReference>
<dbReference type="Gene3D" id="2.120.10.30">
    <property type="entry name" value="TolB, C-terminal domain"/>
    <property type="match status" value="1"/>
</dbReference>
<keyword evidence="2" id="KW-0723">Serine/threonine-protein kinase</keyword>
<dbReference type="PANTHER" id="PTHR24104:SF25">
    <property type="entry name" value="PROTEIN LIN-41"/>
    <property type="match status" value="1"/>
</dbReference>
<dbReference type="AlphaFoldDB" id="G7H562"/>
<evidence type="ECO:0000256" key="1">
    <source>
        <dbReference type="ARBA" id="ARBA00022737"/>
    </source>
</evidence>
<dbReference type="STRING" id="1073574.GOARA_063_01860"/>
<evidence type="ECO:0000313" key="2">
    <source>
        <dbReference type="EMBL" id="GAB10987.1"/>
    </source>
</evidence>
<dbReference type="InterPro" id="IPR050952">
    <property type="entry name" value="TRIM-NHL_E3_ligases"/>
</dbReference>
<dbReference type="InterPro" id="IPR011042">
    <property type="entry name" value="6-blade_b-propeller_TolB-like"/>
</dbReference>
<keyword evidence="2" id="KW-0418">Kinase</keyword>
<keyword evidence="2" id="KW-0808">Transferase</keyword>
<gene>
    <name evidence="2" type="ORF">GOARA_063_01860</name>
</gene>
<dbReference type="SUPFAM" id="SSF101898">
    <property type="entry name" value="NHL repeat"/>
    <property type="match status" value="1"/>
</dbReference>
<reference evidence="2 3" key="1">
    <citation type="submission" date="2011-11" db="EMBL/GenBank/DDBJ databases">
        <title>Whole genome shotgun sequence of Gordonia araii NBRC 100433.</title>
        <authorList>
            <person name="Yoshida Y."/>
            <person name="Hosoyama A."/>
            <person name="Tsuchikane K."/>
            <person name="Katsumata H."/>
            <person name="Yamazaki S."/>
            <person name="Fujita N."/>
        </authorList>
    </citation>
    <scope>NUCLEOTIDE SEQUENCE [LARGE SCALE GENOMIC DNA]</scope>
    <source>
        <strain evidence="2 3">NBRC 100433</strain>
    </source>
</reference>
<comment type="caution">
    <text evidence="2">The sequence shown here is derived from an EMBL/GenBank/DDBJ whole genome shotgun (WGS) entry which is preliminary data.</text>
</comment>
<keyword evidence="1" id="KW-0677">Repeat</keyword>
<name>G7H562_9ACTN</name>
<dbReference type="Proteomes" id="UP000035088">
    <property type="component" value="Unassembled WGS sequence"/>
</dbReference>
<sequence>MAVDAAGDLVVTDFERDPNAPPGLGVTKWARARRVPADGSAPVPLPIGGLASPFGVAVNAGGDVYVADNNFATVVVLAAGTTAPTLLPGIGDDRKLADVAVGPDGAVYVAYQPGFIRGEGKGGVLKVDERNRRFGKPKHIVLPFDVRFPSGLAVDGRGSVYVVDGTTVWEWTPGEQSAKALPFLGVHRPSHVAVDAAGAVYVTEGADRGRVVVLESGSGETQVLPVDGLRQPRGVAVDATGNVYIADLGNRRLVRVPVA</sequence>
<proteinExistence type="predicted"/>
<dbReference type="GO" id="GO:0008270">
    <property type="term" value="F:zinc ion binding"/>
    <property type="evidence" value="ECO:0007669"/>
    <property type="project" value="UniProtKB-KW"/>
</dbReference>
<dbReference type="Pfam" id="PF01436">
    <property type="entry name" value="NHL"/>
    <property type="match status" value="1"/>
</dbReference>
<accession>G7H562</accession>